<dbReference type="EMBL" id="JAUSTT010000004">
    <property type="protein sequence ID" value="MDQ0175067.1"/>
    <property type="molecule type" value="Genomic_DNA"/>
</dbReference>
<dbReference type="SUPFAM" id="SSF47406">
    <property type="entry name" value="SinR repressor dimerisation domain-like"/>
    <property type="match status" value="1"/>
</dbReference>
<dbReference type="InterPro" id="IPR010981">
    <property type="entry name" value="SinR/SinI_dimer_dom"/>
</dbReference>
<dbReference type="InterPro" id="IPR036281">
    <property type="entry name" value="SinR/SinI_dimer_dom_sf"/>
</dbReference>
<organism evidence="2 3">
    <name type="scientific">Bacillus chungangensis</name>
    <dbReference type="NCBI Taxonomy" id="587633"/>
    <lineage>
        <taxon>Bacteria</taxon>
        <taxon>Bacillati</taxon>
        <taxon>Bacillota</taxon>
        <taxon>Bacilli</taxon>
        <taxon>Bacillales</taxon>
        <taxon>Bacillaceae</taxon>
        <taxon>Bacillus</taxon>
    </lineage>
</organism>
<evidence type="ECO:0000313" key="2">
    <source>
        <dbReference type="EMBL" id="MDQ0175067.1"/>
    </source>
</evidence>
<evidence type="ECO:0000313" key="3">
    <source>
        <dbReference type="Proteomes" id="UP001223586"/>
    </source>
</evidence>
<sequence length="54" mass="6618">MRIYVKKQENERFDDEWIMLLKEAKQVGLTPREVRAFLKNKTQIKEHKHYNAKS</sequence>
<name>A0ABT9WQ43_9BACI</name>
<dbReference type="Pfam" id="PF08671">
    <property type="entry name" value="SinI"/>
    <property type="match status" value="1"/>
</dbReference>
<proteinExistence type="predicted"/>
<evidence type="ECO:0000259" key="1">
    <source>
        <dbReference type="PROSITE" id="PS51500"/>
    </source>
</evidence>
<gene>
    <name evidence="2" type="ORF">J2S08_000901</name>
</gene>
<protein>
    <recommendedName>
        <fullName evidence="1">Sin domain-containing protein</fullName>
    </recommendedName>
</protein>
<keyword evidence="3" id="KW-1185">Reference proteome</keyword>
<dbReference type="PROSITE" id="PS51500">
    <property type="entry name" value="SIN"/>
    <property type="match status" value="1"/>
</dbReference>
<accession>A0ABT9WQ43</accession>
<feature type="domain" description="Sin" evidence="1">
    <location>
        <begin position="4"/>
        <end position="42"/>
    </location>
</feature>
<dbReference type="Proteomes" id="UP001223586">
    <property type="component" value="Unassembled WGS sequence"/>
</dbReference>
<dbReference type="RefSeq" id="WP_307227061.1">
    <property type="nucleotide sequence ID" value="NZ_JAUSTT010000004.1"/>
</dbReference>
<comment type="caution">
    <text evidence="2">The sequence shown here is derived from an EMBL/GenBank/DDBJ whole genome shotgun (WGS) entry which is preliminary data.</text>
</comment>
<reference evidence="2 3" key="1">
    <citation type="submission" date="2023-07" db="EMBL/GenBank/DDBJ databases">
        <title>Genomic Encyclopedia of Type Strains, Phase IV (KMG-IV): sequencing the most valuable type-strain genomes for metagenomic binning, comparative biology and taxonomic classification.</title>
        <authorList>
            <person name="Goeker M."/>
        </authorList>
    </citation>
    <scope>NUCLEOTIDE SEQUENCE [LARGE SCALE GENOMIC DNA]</scope>
    <source>
        <strain evidence="2 3">DSM 23837</strain>
    </source>
</reference>